<name>A0A166J2I5_9AGAM</name>
<keyword evidence="2" id="KW-1185">Reference proteome</keyword>
<accession>A0A166J2I5</accession>
<evidence type="ECO:0000313" key="1">
    <source>
        <dbReference type="EMBL" id="KZP20421.1"/>
    </source>
</evidence>
<evidence type="ECO:0000313" key="2">
    <source>
        <dbReference type="Proteomes" id="UP000076532"/>
    </source>
</evidence>
<dbReference type="Proteomes" id="UP000076532">
    <property type="component" value="Unassembled WGS sequence"/>
</dbReference>
<sequence>MPSLGPLRVPLPCICVSAFLSTQIARRQITTACGDSQAGGRGKGTRARRGQRRPLIVLASSDDVTSTRIRTLWVLNFVNSSQLTSLLQPAPARHTVTDKPRPFRVENYNRSEHSMIAMKRSSHAAKLSGETRRHFTVLVRKHGEQDIDRLSFDYKDVTFSLGTVVASALGARSGSITILSAVSGNGGLVKKDG</sequence>
<organism evidence="1 2">
    <name type="scientific">Athelia psychrophila</name>
    <dbReference type="NCBI Taxonomy" id="1759441"/>
    <lineage>
        <taxon>Eukaryota</taxon>
        <taxon>Fungi</taxon>
        <taxon>Dikarya</taxon>
        <taxon>Basidiomycota</taxon>
        <taxon>Agaricomycotina</taxon>
        <taxon>Agaricomycetes</taxon>
        <taxon>Agaricomycetidae</taxon>
        <taxon>Atheliales</taxon>
        <taxon>Atheliaceae</taxon>
        <taxon>Athelia</taxon>
    </lineage>
</organism>
<gene>
    <name evidence="1" type="ORF">FIBSPDRAFT_891947</name>
</gene>
<dbReference type="AlphaFoldDB" id="A0A166J2I5"/>
<proteinExistence type="predicted"/>
<reference evidence="1 2" key="1">
    <citation type="journal article" date="2016" name="Mol. Biol. Evol.">
        <title>Comparative Genomics of Early-Diverging Mushroom-Forming Fungi Provides Insights into the Origins of Lignocellulose Decay Capabilities.</title>
        <authorList>
            <person name="Nagy L.G."/>
            <person name="Riley R."/>
            <person name="Tritt A."/>
            <person name="Adam C."/>
            <person name="Daum C."/>
            <person name="Floudas D."/>
            <person name="Sun H."/>
            <person name="Yadav J.S."/>
            <person name="Pangilinan J."/>
            <person name="Larsson K.H."/>
            <person name="Matsuura K."/>
            <person name="Barry K."/>
            <person name="Labutti K."/>
            <person name="Kuo R."/>
            <person name="Ohm R.A."/>
            <person name="Bhattacharya S.S."/>
            <person name="Shirouzu T."/>
            <person name="Yoshinaga Y."/>
            <person name="Martin F.M."/>
            <person name="Grigoriev I.V."/>
            <person name="Hibbett D.S."/>
        </authorList>
    </citation>
    <scope>NUCLEOTIDE SEQUENCE [LARGE SCALE GENOMIC DNA]</scope>
    <source>
        <strain evidence="1 2">CBS 109695</strain>
    </source>
</reference>
<protein>
    <submittedName>
        <fullName evidence="1">Uncharacterized protein</fullName>
    </submittedName>
</protein>
<dbReference type="EMBL" id="KV417555">
    <property type="protein sequence ID" value="KZP20421.1"/>
    <property type="molecule type" value="Genomic_DNA"/>
</dbReference>